<gene>
    <name evidence="1" type="ORF">NCGR_LOCUS39318</name>
</gene>
<keyword evidence="2" id="KW-1185">Reference proteome</keyword>
<dbReference type="EMBL" id="CAJGYO010000010">
    <property type="protein sequence ID" value="CAD6255781.1"/>
    <property type="molecule type" value="Genomic_DNA"/>
</dbReference>
<evidence type="ECO:0000313" key="2">
    <source>
        <dbReference type="Proteomes" id="UP000604825"/>
    </source>
</evidence>
<organism evidence="1 2">
    <name type="scientific">Miscanthus lutarioriparius</name>
    <dbReference type="NCBI Taxonomy" id="422564"/>
    <lineage>
        <taxon>Eukaryota</taxon>
        <taxon>Viridiplantae</taxon>
        <taxon>Streptophyta</taxon>
        <taxon>Embryophyta</taxon>
        <taxon>Tracheophyta</taxon>
        <taxon>Spermatophyta</taxon>
        <taxon>Magnoliopsida</taxon>
        <taxon>Liliopsida</taxon>
        <taxon>Poales</taxon>
        <taxon>Poaceae</taxon>
        <taxon>PACMAD clade</taxon>
        <taxon>Panicoideae</taxon>
        <taxon>Andropogonodae</taxon>
        <taxon>Andropogoneae</taxon>
        <taxon>Saccharinae</taxon>
        <taxon>Miscanthus</taxon>
    </lineage>
</organism>
<accession>A0A811QI79</accession>
<comment type="caution">
    <text evidence="1">The sequence shown here is derived from an EMBL/GenBank/DDBJ whole genome shotgun (WGS) entry which is preliminary data.</text>
</comment>
<sequence length="203" mass="22991">MIGPEFVGSGMGNLRSTEAVAFPKLETLVISDMPNWEEWSFVAEEKQEATTAFTEGAEDKAAANQKWDAPPPRIQLLPRLKRLDLVRCPKLRALPRQLGQEATSLKALHLRQVHSLKVVENLGFLSEVLVILVCEGLERVSNLPQVRELRVQLCPNLRCVDRMDNLHQLFLTEDMEGASSQWLPGLQEQHQQLHGEDMDVYTE</sequence>
<dbReference type="Gene3D" id="3.80.10.10">
    <property type="entry name" value="Ribonuclease Inhibitor"/>
    <property type="match status" value="1"/>
</dbReference>
<protein>
    <submittedName>
        <fullName evidence="1">Uncharacterized protein</fullName>
    </submittedName>
</protein>
<proteinExistence type="predicted"/>
<dbReference type="OrthoDB" id="765493at2759"/>
<dbReference type="SUPFAM" id="SSF52047">
    <property type="entry name" value="RNI-like"/>
    <property type="match status" value="1"/>
</dbReference>
<dbReference type="AlphaFoldDB" id="A0A811QI79"/>
<dbReference type="InterPro" id="IPR032675">
    <property type="entry name" value="LRR_dom_sf"/>
</dbReference>
<dbReference type="Proteomes" id="UP000604825">
    <property type="component" value="Unassembled WGS sequence"/>
</dbReference>
<name>A0A811QI79_9POAL</name>
<reference evidence="1" key="1">
    <citation type="submission" date="2020-10" db="EMBL/GenBank/DDBJ databases">
        <authorList>
            <person name="Han B."/>
            <person name="Lu T."/>
            <person name="Zhao Q."/>
            <person name="Huang X."/>
            <person name="Zhao Y."/>
        </authorList>
    </citation>
    <scope>NUCLEOTIDE SEQUENCE</scope>
</reference>
<evidence type="ECO:0000313" key="1">
    <source>
        <dbReference type="EMBL" id="CAD6255781.1"/>
    </source>
</evidence>